<dbReference type="Gene3D" id="2.40.37.10">
    <property type="entry name" value="Lyase, Ornithine Decarboxylase, Chain A, domain 1"/>
    <property type="match status" value="1"/>
</dbReference>
<accession>A0A350H8M5</accession>
<evidence type="ECO:0000256" key="3">
    <source>
        <dbReference type="ARBA" id="ARBA00023235"/>
    </source>
</evidence>
<gene>
    <name evidence="8" type="primary">alr</name>
    <name evidence="8" type="ORF">DCW38_01755</name>
</gene>
<dbReference type="GO" id="GO:0008784">
    <property type="term" value="F:alanine racemase activity"/>
    <property type="evidence" value="ECO:0007669"/>
    <property type="project" value="UniProtKB-UniRule"/>
</dbReference>
<dbReference type="InterPro" id="IPR001608">
    <property type="entry name" value="Ala_racemase_N"/>
</dbReference>
<comment type="pathway">
    <text evidence="4">Amino-acid biosynthesis; D-alanine biosynthesis; D-alanine from L-alanine: step 1/1.</text>
</comment>
<dbReference type="EMBL" id="DMZY01000055">
    <property type="protein sequence ID" value="HAV91891.1"/>
    <property type="molecule type" value="Genomic_DNA"/>
</dbReference>
<dbReference type="HAMAP" id="MF_01201">
    <property type="entry name" value="Ala_racemase"/>
    <property type="match status" value="1"/>
</dbReference>
<dbReference type="PANTHER" id="PTHR30511">
    <property type="entry name" value="ALANINE RACEMASE"/>
    <property type="match status" value="1"/>
</dbReference>
<keyword evidence="3 4" id="KW-0413">Isomerase</keyword>
<feature type="modified residue" description="N6-(pyridoxal phosphate)lysine" evidence="4 5">
    <location>
        <position position="36"/>
    </location>
</feature>
<dbReference type="EC" id="5.1.1.1" evidence="4"/>
<dbReference type="AlphaFoldDB" id="A0A350H8M5"/>
<dbReference type="PRINTS" id="PR00992">
    <property type="entry name" value="ALARACEMASE"/>
</dbReference>
<dbReference type="Proteomes" id="UP000264062">
    <property type="component" value="Unassembled WGS sequence"/>
</dbReference>
<dbReference type="SUPFAM" id="SSF51419">
    <property type="entry name" value="PLP-binding barrel"/>
    <property type="match status" value="1"/>
</dbReference>
<comment type="caution">
    <text evidence="8">The sequence shown here is derived from an EMBL/GenBank/DDBJ whole genome shotgun (WGS) entry which is preliminary data.</text>
</comment>
<dbReference type="PROSITE" id="PS00395">
    <property type="entry name" value="ALANINE_RACEMASE"/>
    <property type="match status" value="1"/>
</dbReference>
<sequence length="385" mass="43613">MKNRTWAEIDIDNLMFNIKTLKSVLGRNVGILAAVKANAYGHDSIEITRILSKHVSMFGVASMDEAIELRIHRIDNPILILSPTMESDINRIVDYNLMPNVVALEYAKKLDLAAHRKNRVVNVHVEIDTGMNRTGIHYTKAVEQIEKICAMKNIVLEGIFSHFAEAEKADKAFSIAQKKRYDIIIDTLQKKGIKVKYRHFANSSAIENLEDCQYNLVRPGIMIYGQYTDERLKKKIALKPVMRIKTRIGQIKTLKKGDSVSYGRTFTAKKEMRIATCLIGYADGYLRDLSNKSSMFVNNTRVKVIGNVCMDLTMIDISKVKSADVGDEVEVFGDNIKLDELARLSNTLIYEIMTGIGPRVPRVFIKRRKMYYSKNILATNGGNLV</sequence>
<dbReference type="SUPFAM" id="SSF50621">
    <property type="entry name" value="Alanine racemase C-terminal domain-like"/>
    <property type="match status" value="1"/>
</dbReference>
<evidence type="ECO:0000259" key="7">
    <source>
        <dbReference type="SMART" id="SM01005"/>
    </source>
</evidence>
<dbReference type="PANTHER" id="PTHR30511:SF0">
    <property type="entry name" value="ALANINE RACEMASE, CATABOLIC-RELATED"/>
    <property type="match status" value="1"/>
</dbReference>
<dbReference type="NCBIfam" id="TIGR00492">
    <property type="entry name" value="alr"/>
    <property type="match status" value="1"/>
</dbReference>
<dbReference type="UniPathway" id="UPA00042">
    <property type="reaction ID" value="UER00497"/>
</dbReference>
<feature type="active site" description="Proton acceptor; specific for L-alanine" evidence="4">
    <location>
        <position position="262"/>
    </location>
</feature>
<keyword evidence="2 4" id="KW-0663">Pyridoxal phosphate</keyword>
<evidence type="ECO:0000256" key="2">
    <source>
        <dbReference type="ARBA" id="ARBA00022898"/>
    </source>
</evidence>
<dbReference type="CDD" id="cd00430">
    <property type="entry name" value="PLPDE_III_AR"/>
    <property type="match status" value="1"/>
</dbReference>
<feature type="binding site" evidence="4 6">
    <location>
        <position position="310"/>
    </location>
    <ligand>
        <name>substrate</name>
    </ligand>
</feature>
<dbReference type="GO" id="GO:0005829">
    <property type="term" value="C:cytosol"/>
    <property type="evidence" value="ECO:0007669"/>
    <property type="project" value="TreeGrafter"/>
</dbReference>
<dbReference type="GO" id="GO:0030170">
    <property type="term" value="F:pyridoxal phosphate binding"/>
    <property type="evidence" value="ECO:0007669"/>
    <property type="project" value="UniProtKB-UniRule"/>
</dbReference>
<dbReference type="InterPro" id="IPR009006">
    <property type="entry name" value="Ala_racemase/Decarboxylase_C"/>
</dbReference>
<dbReference type="Pfam" id="PF01168">
    <property type="entry name" value="Ala_racemase_N"/>
    <property type="match status" value="1"/>
</dbReference>
<evidence type="ECO:0000256" key="6">
    <source>
        <dbReference type="PIRSR" id="PIRSR600821-52"/>
    </source>
</evidence>
<evidence type="ECO:0000313" key="8">
    <source>
        <dbReference type="EMBL" id="HAV91891.1"/>
    </source>
</evidence>
<dbReference type="InterPro" id="IPR020622">
    <property type="entry name" value="Ala_racemase_pyridoxalP-BS"/>
</dbReference>
<protein>
    <recommendedName>
        <fullName evidence="4">Alanine racemase</fullName>
        <ecNumber evidence="4">5.1.1.1</ecNumber>
    </recommendedName>
</protein>
<evidence type="ECO:0000256" key="1">
    <source>
        <dbReference type="ARBA" id="ARBA00001933"/>
    </source>
</evidence>
<reference evidence="8 9" key="1">
    <citation type="journal article" date="2018" name="Nat. Biotechnol.">
        <title>A standardized bacterial taxonomy based on genome phylogeny substantially revises the tree of life.</title>
        <authorList>
            <person name="Parks D.H."/>
            <person name="Chuvochina M."/>
            <person name="Waite D.W."/>
            <person name="Rinke C."/>
            <person name="Skarshewski A."/>
            <person name="Chaumeil P.A."/>
            <person name="Hugenholtz P."/>
        </authorList>
    </citation>
    <scope>NUCLEOTIDE SEQUENCE [LARGE SCALE GENOMIC DNA]</scope>
    <source>
        <strain evidence="8">UBA9956</strain>
    </source>
</reference>
<evidence type="ECO:0000256" key="4">
    <source>
        <dbReference type="HAMAP-Rule" id="MF_01201"/>
    </source>
</evidence>
<feature type="binding site" evidence="4 6">
    <location>
        <position position="133"/>
    </location>
    <ligand>
        <name>substrate</name>
    </ligand>
</feature>
<comment type="catalytic activity">
    <reaction evidence="4">
        <text>L-alanine = D-alanine</text>
        <dbReference type="Rhea" id="RHEA:20249"/>
        <dbReference type="ChEBI" id="CHEBI:57416"/>
        <dbReference type="ChEBI" id="CHEBI:57972"/>
        <dbReference type="EC" id="5.1.1.1"/>
    </reaction>
</comment>
<name>A0A350H8M5_UNCW3</name>
<dbReference type="InterPro" id="IPR029066">
    <property type="entry name" value="PLP-binding_barrel"/>
</dbReference>
<comment type="function">
    <text evidence="4">Catalyzes the interconversion of L-alanine and D-alanine. May also act on other amino acids.</text>
</comment>
<feature type="active site" description="Proton acceptor; specific for D-alanine" evidence="4">
    <location>
        <position position="36"/>
    </location>
</feature>
<evidence type="ECO:0000313" key="9">
    <source>
        <dbReference type="Proteomes" id="UP000264062"/>
    </source>
</evidence>
<dbReference type="Gene3D" id="3.20.20.10">
    <property type="entry name" value="Alanine racemase"/>
    <property type="match status" value="1"/>
</dbReference>
<evidence type="ECO:0000256" key="5">
    <source>
        <dbReference type="PIRSR" id="PIRSR600821-50"/>
    </source>
</evidence>
<dbReference type="InterPro" id="IPR000821">
    <property type="entry name" value="Ala_racemase"/>
</dbReference>
<dbReference type="FunFam" id="3.20.20.10:FF:000002">
    <property type="entry name" value="Alanine racemase"/>
    <property type="match status" value="1"/>
</dbReference>
<comment type="cofactor">
    <cofactor evidence="1 4 5">
        <name>pyridoxal 5'-phosphate</name>
        <dbReference type="ChEBI" id="CHEBI:597326"/>
    </cofactor>
</comment>
<organism evidence="8 9">
    <name type="scientific">candidate division WOR-3 bacterium</name>
    <dbReference type="NCBI Taxonomy" id="2052148"/>
    <lineage>
        <taxon>Bacteria</taxon>
        <taxon>Bacteria division WOR-3</taxon>
    </lineage>
</organism>
<dbReference type="Pfam" id="PF00842">
    <property type="entry name" value="Ala_racemase_C"/>
    <property type="match status" value="1"/>
</dbReference>
<proteinExistence type="inferred from homology"/>
<dbReference type="InterPro" id="IPR011079">
    <property type="entry name" value="Ala_racemase_C"/>
</dbReference>
<comment type="similarity">
    <text evidence="4">Belongs to the alanine racemase family.</text>
</comment>
<feature type="domain" description="Alanine racemase C-terminal" evidence="7">
    <location>
        <begin position="241"/>
        <end position="365"/>
    </location>
</feature>
<dbReference type="SMART" id="SM01005">
    <property type="entry name" value="Ala_racemase_C"/>
    <property type="match status" value="1"/>
</dbReference>
<dbReference type="GO" id="GO:0030632">
    <property type="term" value="P:D-alanine biosynthetic process"/>
    <property type="evidence" value="ECO:0007669"/>
    <property type="project" value="UniProtKB-UniRule"/>
</dbReference>